<name>A0ABX5PVD8_9FLAO</name>
<feature type="chain" id="PRO_5047112549" evidence="1">
    <location>
        <begin position="20"/>
        <end position="187"/>
    </location>
</feature>
<dbReference type="InterPro" id="IPR016087">
    <property type="entry name" value="Chalcone_isomerase"/>
</dbReference>
<evidence type="ECO:0000256" key="1">
    <source>
        <dbReference type="SAM" id="SignalP"/>
    </source>
</evidence>
<evidence type="ECO:0000313" key="4">
    <source>
        <dbReference type="Proteomes" id="UP000248584"/>
    </source>
</evidence>
<organism evidence="3 4">
    <name type="scientific">Nonlabens dokdonensis</name>
    <dbReference type="NCBI Taxonomy" id="328515"/>
    <lineage>
        <taxon>Bacteria</taxon>
        <taxon>Pseudomonadati</taxon>
        <taxon>Bacteroidota</taxon>
        <taxon>Flavobacteriia</taxon>
        <taxon>Flavobacteriales</taxon>
        <taxon>Flavobacteriaceae</taxon>
        <taxon>Nonlabens</taxon>
    </lineage>
</organism>
<sequence>MKKLLLAALAILGTYTATAQKTINGVSVEKSITVSGQELELNGAGMREKLWYDLYVGALYLTEKSSDGNALVKADKAMVITLDITDEAVTQDKMKTAVEDGFGDSCTSKERKAIKKEIDTFIGFFKDAIVKGDHFEIAYLPGTGTMVSKNGKKIGTIEGLNFKKGLFGIWLGDDPADEDLKEGMLNK</sequence>
<dbReference type="RefSeq" id="WP_015363849.1">
    <property type="nucleotide sequence ID" value="NZ_QKZR01000005.1"/>
</dbReference>
<dbReference type="InterPro" id="IPR016088">
    <property type="entry name" value="Chalcone_isomerase_3-sand"/>
</dbReference>
<dbReference type="SUPFAM" id="SSF54626">
    <property type="entry name" value="Chalcone isomerase"/>
    <property type="match status" value="1"/>
</dbReference>
<dbReference type="InterPro" id="IPR036298">
    <property type="entry name" value="Chalcone_isomerase_sf"/>
</dbReference>
<keyword evidence="4" id="KW-1185">Reference proteome</keyword>
<evidence type="ECO:0000259" key="2">
    <source>
        <dbReference type="Pfam" id="PF16036"/>
    </source>
</evidence>
<accession>A0ABX5PVD8</accession>
<comment type="caution">
    <text evidence="3">The sequence shown here is derived from an EMBL/GenBank/DDBJ whole genome shotgun (WGS) entry which is preliminary data.</text>
</comment>
<feature type="signal peptide" evidence="1">
    <location>
        <begin position="1"/>
        <end position="19"/>
    </location>
</feature>
<feature type="domain" description="Chalcone isomerase" evidence="2">
    <location>
        <begin position="21"/>
        <end position="185"/>
    </location>
</feature>
<protein>
    <submittedName>
        <fullName evidence="3">Chalcone isomerase-like protein</fullName>
    </submittedName>
</protein>
<dbReference type="Gene3D" id="3.50.70.10">
    <property type="match status" value="1"/>
</dbReference>
<gene>
    <name evidence="3" type="ORF">LX97_02686</name>
</gene>
<keyword evidence="1" id="KW-0732">Signal</keyword>
<dbReference type="Pfam" id="PF16036">
    <property type="entry name" value="Chalcone_3"/>
    <property type="match status" value="1"/>
</dbReference>
<dbReference type="Proteomes" id="UP000248584">
    <property type="component" value="Unassembled WGS sequence"/>
</dbReference>
<proteinExistence type="predicted"/>
<reference evidence="3 4" key="1">
    <citation type="submission" date="2018-06" db="EMBL/GenBank/DDBJ databases">
        <title>Genomic Encyclopedia of Archaeal and Bacterial Type Strains, Phase II (KMG-II): from individual species to whole genera.</title>
        <authorList>
            <person name="Goeker M."/>
        </authorList>
    </citation>
    <scope>NUCLEOTIDE SEQUENCE [LARGE SCALE GENOMIC DNA]</scope>
    <source>
        <strain evidence="3 4">DSM 17205</strain>
    </source>
</reference>
<evidence type="ECO:0000313" key="3">
    <source>
        <dbReference type="EMBL" id="PZX38106.1"/>
    </source>
</evidence>
<dbReference type="EMBL" id="QKZR01000005">
    <property type="protein sequence ID" value="PZX38106.1"/>
    <property type="molecule type" value="Genomic_DNA"/>
</dbReference>